<dbReference type="HAMAP" id="MF_01343_B">
    <property type="entry name" value="Ribosomal_uS15_B"/>
    <property type="match status" value="1"/>
</dbReference>
<dbReference type="SMART" id="SM01387">
    <property type="entry name" value="Ribosomal_S15"/>
    <property type="match status" value="1"/>
</dbReference>
<gene>
    <name evidence="4" type="primary">rpsO</name>
    <name evidence="7" type="ORF">LV89_03807</name>
</gene>
<evidence type="ECO:0000256" key="2">
    <source>
        <dbReference type="ARBA" id="ARBA00023274"/>
    </source>
</evidence>
<evidence type="ECO:0000256" key="5">
    <source>
        <dbReference type="RuleBase" id="RU003919"/>
    </source>
</evidence>
<comment type="function">
    <text evidence="4">Forms an intersubunit bridge (bridge B4) with the 23S rRNA of the 50S subunit in the ribosome.</text>
</comment>
<keyword evidence="4 6" id="KW-0699">rRNA-binding</keyword>
<evidence type="ECO:0000313" key="8">
    <source>
        <dbReference type="Proteomes" id="UP000245489"/>
    </source>
</evidence>
<dbReference type="PANTHER" id="PTHR23321:SF26">
    <property type="entry name" value="SMALL RIBOSOMAL SUBUNIT PROTEIN US15M"/>
    <property type="match status" value="1"/>
</dbReference>
<dbReference type="EMBL" id="QGGO01000025">
    <property type="protein sequence ID" value="PWK20265.1"/>
    <property type="molecule type" value="Genomic_DNA"/>
</dbReference>
<dbReference type="GO" id="GO:0019843">
    <property type="term" value="F:rRNA binding"/>
    <property type="evidence" value="ECO:0007669"/>
    <property type="project" value="UniProtKB-UniRule"/>
</dbReference>
<dbReference type="Pfam" id="PF00312">
    <property type="entry name" value="Ribosomal_S15"/>
    <property type="match status" value="1"/>
</dbReference>
<dbReference type="InterPro" id="IPR005290">
    <property type="entry name" value="Ribosomal_uS15_bac-type"/>
</dbReference>
<keyword evidence="8" id="KW-1185">Reference proteome</keyword>
<keyword evidence="2 4" id="KW-0687">Ribonucleoprotein</keyword>
<keyword evidence="1 4" id="KW-0689">Ribosomal protein</keyword>
<organism evidence="7 8">
    <name type="scientific">Arcicella aurantiaca</name>
    <dbReference type="NCBI Taxonomy" id="591202"/>
    <lineage>
        <taxon>Bacteria</taxon>
        <taxon>Pseudomonadati</taxon>
        <taxon>Bacteroidota</taxon>
        <taxon>Cytophagia</taxon>
        <taxon>Cytophagales</taxon>
        <taxon>Flectobacillaceae</taxon>
        <taxon>Arcicella</taxon>
    </lineage>
</organism>
<evidence type="ECO:0000256" key="1">
    <source>
        <dbReference type="ARBA" id="ARBA00022980"/>
    </source>
</evidence>
<dbReference type="PANTHER" id="PTHR23321">
    <property type="entry name" value="RIBOSOMAL PROTEIN S15, BACTERIAL AND ORGANELLAR"/>
    <property type="match status" value="1"/>
</dbReference>
<dbReference type="GO" id="GO:0022627">
    <property type="term" value="C:cytosolic small ribosomal subunit"/>
    <property type="evidence" value="ECO:0007669"/>
    <property type="project" value="TreeGrafter"/>
</dbReference>
<dbReference type="OrthoDB" id="9799262at2"/>
<dbReference type="CDD" id="cd00353">
    <property type="entry name" value="Ribosomal_S15p_S13e"/>
    <property type="match status" value="1"/>
</dbReference>
<dbReference type="Gene3D" id="6.10.250.3130">
    <property type="match status" value="1"/>
</dbReference>
<sequence length="91" mass="10440">MYLTSEVKQGIFESRGHGKSKIDTGSAESQIALFTFRINHLTEHLKKNKKDHSTRLGLLKLVGKRRSLLDYLIKTDISRYRAIIAELGIRK</sequence>
<evidence type="ECO:0000256" key="4">
    <source>
        <dbReference type="HAMAP-Rule" id="MF_01343"/>
    </source>
</evidence>
<evidence type="ECO:0000313" key="7">
    <source>
        <dbReference type="EMBL" id="PWK20265.1"/>
    </source>
</evidence>
<dbReference type="Gene3D" id="1.10.287.10">
    <property type="entry name" value="S15/NS1, RNA-binding"/>
    <property type="match status" value="1"/>
</dbReference>
<dbReference type="SUPFAM" id="SSF47060">
    <property type="entry name" value="S15/NS1 RNA-binding domain"/>
    <property type="match status" value="1"/>
</dbReference>
<evidence type="ECO:0000256" key="3">
    <source>
        <dbReference type="ARBA" id="ARBA00064542"/>
    </source>
</evidence>
<dbReference type="Proteomes" id="UP000245489">
    <property type="component" value="Unassembled WGS sequence"/>
</dbReference>
<dbReference type="NCBIfam" id="TIGR00952">
    <property type="entry name" value="S15_bact"/>
    <property type="match status" value="1"/>
</dbReference>
<reference evidence="7 8" key="1">
    <citation type="submission" date="2018-05" db="EMBL/GenBank/DDBJ databases">
        <title>Genomic Encyclopedia of Archaeal and Bacterial Type Strains, Phase II (KMG-II): from individual species to whole genera.</title>
        <authorList>
            <person name="Goeker M."/>
        </authorList>
    </citation>
    <scope>NUCLEOTIDE SEQUENCE [LARGE SCALE GENOMIC DNA]</scope>
    <source>
        <strain evidence="7 8">DSM 22214</strain>
    </source>
</reference>
<protein>
    <recommendedName>
        <fullName evidence="4">Small ribosomal subunit protein uS15</fullName>
    </recommendedName>
</protein>
<dbReference type="GO" id="GO:0003735">
    <property type="term" value="F:structural constituent of ribosome"/>
    <property type="evidence" value="ECO:0007669"/>
    <property type="project" value="InterPro"/>
</dbReference>
<accession>A0A316DQM3</accession>
<evidence type="ECO:0000256" key="6">
    <source>
        <dbReference type="RuleBase" id="RU004524"/>
    </source>
</evidence>
<dbReference type="FunFam" id="1.10.287.10:FF:000002">
    <property type="entry name" value="30S ribosomal protein S15"/>
    <property type="match status" value="1"/>
</dbReference>
<dbReference type="InterPro" id="IPR000589">
    <property type="entry name" value="Ribosomal_uS15"/>
</dbReference>
<comment type="function">
    <text evidence="4 6">One of the primary rRNA binding proteins, it binds directly to 16S rRNA where it helps nucleate assembly of the platform of the 30S subunit by binding and bridging several RNA helices of the 16S rRNA.</text>
</comment>
<comment type="caution">
    <text evidence="7">The sequence shown here is derived from an EMBL/GenBank/DDBJ whole genome shotgun (WGS) entry which is preliminary data.</text>
</comment>
<name>A0A316DQM3_9BACT</name>
<dbReference type="AlphaFoldDB" id="A0A316DQM3"/>
<dbReference type="RefSeq" id="WP_109744480.1">
    <property type="nucleotide sequence ID" value="NZ_QGGO01000025.1"/>
</dbReference>
<dbReference type="PROSITE" id="PS00362">
    <property type="entry name" value="RIBOSOMAL_S15"/>
    <property type="match status" value="1"/>
</dbReference>
<proteinExistence type="inferred from homology"/>
<dbReference type="GO" id="GO:0006412">
    <property type="term" value="P:translation"/>
    <property type="evidence" value="ECO:0007669"/>
    <property type="project" value="UniProtKB-UniRule"/>
</dbReference>
<keyword evidence="4 6" id="KW-0694">RNA-binding</keyword>
<dbReference type="InterPro" id="IPR009068">
    <property type="entry name" value="uS15_NS1_RNA-bd_sf"/>
</dbReference>
<comment type="similarity">
    <text evidence="4 5">Belongs to the universal ribosomal protein uS15 family.</text>
</comment>
<comment type="subunit">
    <text evidence="3 4">Part of the 30S ribosomal subunit. Forms a bridge to the 50S subunit in the 70S ribosome, contacting the 23S rRNA.</text>
</comment>